<evidence type="ECO:0000313" key="1">
    <source>
        <dbReference type="EMBL" id="CAJ2002094.1"/>
    </source>
</evidence>
<reference evidence="1 2" key="1">
    <citation type="submission" date="2024-01" db="EMBL/GenBank/DDBJ databases">
        <authorList>
            <person name="Guinet B."/>
        </authorList>
    </citation>
    <scope>NUCLEOTIDE SEQUENCE [LARGE SCALE GENOMIC DNA]</scope>
</reference>
<proteinExistence type="predicted"/>
<keyword evidence="2" id="KW-1185">Reference proteome</keyword>
<sequence>MSVTPRGSVVVHECYPGFFIYDRDWSYMSVTLSIPGFFIYDHDRSYMSVTPPRGEYGCT</sequence>
<comment type="caution">
    <text evidence="1">The sequence shown here is derived from an EMBL/GenBank/DDBJ whole genome shotgun (WGS) entry which is preliminary data.</text>
</comment>
<organism evidence="1 2">
    <name type="scientific">Cotesia congregata filamentous virus 1</name>
    <dbReference type="NCBI Taxonomy" id="3064291"/>
    <lineage>
        <taxon>Viruses</taxon>
        <taxon>Viruses incertae sedis</taxon>
        <taxon>Naldaviricetes</taxon>
        <taxon>Lefavirales</taxon>
        <taxon>Filamentoviridae</taxon>
        <taxon>Betafilamentovirus</taxon>
        <taxon>Betafilamentovirus cocongregatae</taxon>
    </lineage>
</organism>
<gene>
    <name evidence="1" type="ORF">CCFV1_ORF048</name>
</gene>
<protein>
    <submittedName>
        <fullName evidence="1">Uncharacterized protein</fullName>
    </submittedName>
</protein>
<name>A0ABC8QJM4_9VIRU</name>
<dbReference type="EMBL" id="CAUOPR010000001">
    <property type="protein sequence ID" value="CAJ2002094.1"/>
    <property type="molecule type" value="Genomic_DNA"/>
</dbReference>
<accession>A0ABC8QJM4</accession>
<evidence type="ECO:0000313" key="2">
    <source>
        <dbReference type="Proteomes" id="UP001642380"/>
    </source>
</evidence>
<dbReference type="Proteomes" id="UP001642380">
    <property type="component" value="Unassembled WGS sequence"/>
</dbReference>